<evidence type="ECO:0000259" key="2">
    <source>
        <dbReference type="PROSITE" id="PS50263"/>
    </source>
</evidence>
<dbReference type="KEGG" id="hmo:HM1_0348"/>
<keyword evidence="4" id="KW-1185">Reference proteome</keyword>
<dbReference type="STRING" id="498761.HM1_0348"/>
<dbReference type="InterPro" id="IPR001110">
    <property type="entry name" value="UPF0012_CS"/>
</dbReference>
<organism evidence="3 4">
    <name type="scientific">Heliobacterium modesticaldum (strain ATCC 51547 / Ice1)</name>
    <dbReference type="NCBI Taxonomy" id="498761"/>
    <lineage>
        <taxon>Bacteria</taxon>
        <taxon>Bacillati</taxon>
        <taxon>Bacillota</taxon>
        <taxon>Clostridia</taxon>
        <taxon>Eubacteriales</taxon>
        <taxon>Heliobacteriaceae</taxon>
        <taxon>Heliomicrobium</taxon>
    </lineage>
</organism>
<proteinExistence type="inferred from homology"/>
<keyword evidence="3" id="KW-0378">Hydrolase</keyword>
<dbReference type="SUPFAM" id="SSF56317">
    <property type="entry name" value="Carbon-nitrogen hydrolase"/>
    <property type="match status" value="1"/>
</dbReference>
<feature type="domain" description="CN hydrolase" evidence="2">
    <location>
        <begin position="1"/>
        <end position="237"/>
    </location>
</feature>
<accession>B0TEY4</accession>
<dbReference type="PROSITE" id="PS50263">
    <property type="entry name" value="CN_HYDROLASE"/>
    <property type="match status" value="1"/>
</dbReference>
<protein>
    <submittedName>
        <fullName evidence="3">Hydrolase, carbon-nitrogen family</fullName>
    </submittedName>
</protein>
<comment type="similarity">
    <text evidence="1">Belongs to the carbon-nitrogen hydrolase superfamily. NIT1/NIT2 family.</text>
</comment>
<reference evidence="3 4" key="1">
    <citation type="journal article" date="2008" name="J. Bacteriol.">
        <title>The genome of Heliobacterium modesticaldum, a phototrophic representative of the Firmicutes containing the simplest photosynthetic apparatus.</title>
        <authorList>
            <person name="Sattley W.M."/>
            <person name="Madigan M.T."/>
            <person name="Swingley W.D."/>
            <person name="Cheung P.C."/>
            <person name="Clocksin K.M."/>
            <person name="Conrad A.L."/>
            <person name="Dejesa L.C."/>
            <person name="Honchak B.M."/>
            <person name="Jung D.O."/>
            <person name="Karbach L.E."/>
            <person name="Kurdoglu A."/>
            <person name="Lahiri S."/>
            <person name="Mastrian S.D."/>
            <person name="Page L.E."/>
            <person name="Taylor H.L."/>
            <person name="Wang Z.T."/>
            <person name="Raymond J."/>
            <person name="Chen M."/>
            <person name="Blankenship R.E."/>
            <person name="Touchman J.W."/>
        </authorList>
    </citation>
    <scope>NUCLEOTIDE SEQUENCE [LARGE SCALE GENOMIC DNA]</scope>
    <source>
        <strain evidence="4">ATCC 51547 / Ice1</strain>
    </source>
</reference>
<dbReference type="PANTHER" id="PTHR23088">
    <property type="entry name" value="NITRILASE-RELATED"/>
    <property type="match status" value="1"/>
</dbReference>
<evidence type="ECO:0000256" key="1">
    <source>
        <dbReference type="ARBA" id="ARBA00010613"/>
    </source>
</evidence>
<dbReference type="eggNOG" id="COG0388">
    <property type="taxonomic scope" value="Bacteria"/>
</dbReference>
<dbReference type="RefSeq" id="WP_012281585.1">
    <property type="nucleotide sequence ID" value="NC_010337.2"/>
</dbReference>
<dbReference type="HOGENOM" id="CLU_030130_3_1_9"/>
<evidence type="ECO:0000313" key="3">
    <source>
        <dbReference type="EMBL" id="ABZ82967.1"/>
    </source>
</evidence>
<dbReference type="PROSITE" id="PS01227">
    <property type="entry name" value="UPF0012"/>
    <property type="match status" value="1"/>
</dbReference>
<dbReference type="Pfam" id="PF00795">
    <property type="entry name" value="CN_hydrolase"/>
    <property type="match status" value="1"/>
</dbReference>
<sequence>MKVGLLQFNVCSGDRKANVETVARYMAEAREACPDVLVLPEMWTTGYDWVNLAALADDGESFGALLACWAKETGATIVGGSSPVGANGRYANTLYAYTPEGERILSYEKVHLFGMMGEERHLAAGSSTGNFCIGAVPCGAVICYDLRFPEWIRKTVLAGCEILFIPAQWPLSRLDHWRILLQARAIENQCYVIACNRTGRDEQGVAFAGHSMVIDPWGVIAVEAGEEEGWIWGEIDRDKVERVRRKMTVFADRRLDLYDFCHCPS</sequence>
<dbReference type="InterPro" id="IPR003010">
    <property type="entry name" value="C-N_Hydrolase"/>
</dbReference>
<name>B0TEY4_HELMI</name>
<dbReference type="Gene3D" id="3.60.110.10">
    <property type="entry name" value="Carbon-nitrogen hydrolase"/>
    <property type="match status" value="1"/>
</dbReference>
<dbReference type="AlphaFoldDB" id="B0TEY4"/>
<dbReference type="InterPro" id="IPR036526">
    <property type="entry name" value="C-N_Hydrolase_sf"/>
</dbReference>
<dbReference type="CDD" id="cd07583">
    <property type="entry name" value="nitrilase_5"/>
    <property type="match status" value="1"/>
</dbReference>
<evidence type="ECO:0000313" key="4">
    <source>
        <dbReference type="Proteomes" id="UP000008550"/>
    </source>
</evidence>
<dbReference type="EMBL" id="CP000930">
    <property type="protein sequence ID" value="ABZ82967.1"/>
    <property type="molecule type" value="Genomic_DNA"/>
</dbReference>
<dbReference type="GO" id="GO:0016787">
    <property type="term" value="F:hydrolase activity"/>
    <property type="evidence" value="ECO:0007669"/>
    <property type="project" value="UniProtKB-KW"/>
</dbReference>
<dbReference type="Proteomes" id="UP000008550">
    <property type="component" value="Chromosome"/>
</dbReference>
<dbReference type="OrthoDB" id="9811121at2"/>
<dbReference type="PANTHER" id="PTHR23088:SF27">
    <property type="entry name" value="DEAMINATED GLUTATHIONE AMIDASE"/>
    <property type="match status" value="1"/>
</dbReference>
<gene>
    <name evidence="3" type="ORF">HM1_0348</name>
</gene>